<comment type="caution">
    <text evidence="1">The sequence shown here is derived from an EMBL/GenBank/DDBJ whole genome shotgun (WGS) entry which is preliminary data.</text>
</comment>
<sequence length="330" mass="37885">MTTAPPQQDRGLVPAAWSGRSSHLPVIATLPEGHGRRTSQCILESTGYNRPLLFRFEDDLHQLLEVVGDDQESTEEESAFRENLADETAVNERLEAYSPYSILNISWVVWKFQRAGKRMVFHKTWRCQHHKDKKAGPCNAACMAWLDVKIKLVMVFYYIKTDKYLCRDVPLPAIIHIDARHSHSTQSADALQLLRGTRTRETFQHYFSKGITPEEARRLHESKLCMEDGPAKLTNGALNPSSQTVRDWHNVWREACFGSRDIDPPLKHEEKASFLQLKAPKTFVTDKSVAEKAALEHTWPSTRQLLCHFHVAQGEWRWLTTSKNNVDKEV</sequence>
<accession>A0ACB7SZN6</accession>
<keyword evidence="2" id="KW-1185">Reference proteome</keyword>
<dbReference type="Proteomes" id="UP000821845">
    <property type="component" value="Chromosome 2"/>
</dbReference>
<dbReference type="EMBL" id="CM023482">
    <property type="protein sequence ID" value="KAH6939351.1"/>
    <property type="molecule type" value="Genomic_DNA"/>
</dbReference>
<evidence type="ECO:0000313" key="1">
    <source>
        <dbReference type="EMBL" id="KAH6939351.1"/>
    </source>
</evidence>
<name>A0ACB7SZN6_HYAAI</name>
<evidence type="ECO:0000313" key="2">
    <source>
        <dbReference type="Proteomes" id="UP000821845"/>
    </source>
</evidence>
<proteinExistence type="predicted"/>
<gene>
    <name evidence="1" type="ORF">HPB50_017405</name>
</gene>
<organism evidence="1 2">
    <name type="scientific">Hyalomma asiaticum</name>
    <name type="common">Tick</name>
    <dbReference type="NCBI Taxonomy" id="266040"/>
    <lineage>
        <taxon>Eukaryota</taxon>
        <taxon>Metazoa</taxon>
        <taxon>Ecdysozoa</taxon>
        <taxon>Arthropoda</taxon>
        <taxon>Chelicerata</taxon>
        <taxon>Arachnida</taxon>
        <taxon>Acari</taxon>
        <taxon>Parasitiformes</taxon>
        <taxon>Ixodida</taxon>
        <taxon>Ixodoidea</taxon>
        <taxon>Ixodidae</taxon>
        <taxon>Hyalomminae</taxon>
        <taxon>Hyalomma</taxon>
    </lineage>
</organism>
<protein>
    <submittedName>
        <fullName evidence="1">Uncharacterized protein</fullName>
    </submittedName>
</protein>
<reference evidence="1" key="1">
    <citation type="submission" date="2020-05" db="EMBL/GenBank/DDBJ databases">
        <title>Large-scale comparative analyses of tick genomes elucidate their genetic diversity and vector capacities.</title>
        <authorList>
            <person name="Jia N."/>
            <person name="Wang J."/>
            <person name="Shi W."/>
            <person name="Du L."/>
            <person name="Sun Y."/>
            <person name="Zhan W."/>
            <person name="Jiang J."/>
            <person name="Wang Q."/>
            <person name="Zhang B."/>
            <person name="Ji P."/>
            <person name="Sakyi L.B."/>
            <person name="Cui X."/>
            <person name="Yuan T."/>
            <person name="Jiang B."/>
            <person name="Yang W."/>
            <person name="Lam T.T.-Y."/>
            <person name="Chang Q."/>
            <person name="Ding S."/>
            <person name="Wang X."/>
            <person name="Zhu J."/>
            <person name="Ruan X."/>
            <person name="Zhao L."/>
            <person name="Wei J."/>
            <person name="Que T."/>
            <person name="Du C."/>
            <person name="Cheng J."/>
            <person name="Dai P."/>
            <person name="Han X."/>
            <person name="Huang E."/>
            <person name="Gao Y."/>
            <person name="Liu J."/>
            <person name="Shao H."/>
            <person name="Ye R."/>
            <person name="Li L."/>
            <person name="Wei W."/>
            <person name="Wang X."/>
            <person name="Wang C."/>
            <person name="Yang T."/>
            <person name="Huo Q."/>
            <person name="Li W."/>
            <person name="Guo W."/>
            <person name="Chen H."/>
            <person name="Zhou L."/>
            <person name="Ni X."/>
            <person name="Tian J."/>
            <person name="Zhou Y."/>
            <person name="Sheng Y."/>
            <person name="Liu T."/>
            <person name="Pan Y."/>
            <person name="Xia L."/>
            <person name="Li J."/>
            <person name="Zhao F."/>
            <person name="Cao W."/>
        </authorList>
    </citation>
    <scope>NUCLEOTIDE SEQUENCE</scope>
    <source>
        <strain evidence="1">Hyas-2018</strain>
    </source>
</reference>